<sequence length="322" mass="36813">MRTVKKVVLFLAVTSICLSCNEGNSTGSKDTIVTTHYNIHFVPDLSNRVDKKSLKPGSIHDTVIFNEFIDLYVPLIYPHRRRIQQKDILQLTRISSENSVQGPNIVSLKSFEFDQGSRIRYVRDSSQGLINDLSELKLTIARTYESRNSRHTWSGDITSLLQNSITNLNTITDTINSSNDEANFIEVYDNIIVLLTDGYIEYGSYSEEFRNRFYHLDSRVINKIRGLCRESNMNPSQVLEMNDMGLVPVENPLLKHYKFVVLEFDDRSLSKSGSATIRPTDFEITTAVWKKWFEECGIRQYAFYPIGASSAGEIIKQQILAN</sequence>
<reference evidence="1 2" key="1">
    <citation type="submission" date="2019-09" db="EMBL/GenBank/DDBJ databases">
        <title>Genomes of family Cryomorphaceae.</title>
        <authorList>
            <person name="Bowman J.P."/>
        </authorList>
    </citation>
    <scope>NUCLEOTIDE SEQUENCE [LARGE SCALE GENOMIC DNA]</scope>
    <source>
        <strain evidence="1 2">LMG 25704</strain>
    </source>
</reference>
<evidence type="ECO:0000313" key="1">
    <source>
        <dbReference type="EMBL" id="KAB2810000.1"/>
    </source>
</evidence>
<dbReference type="AlphaFoldDB" id="A0A6N6RHS2"/>
<dbReference type="RefSeq" id="WP_151667501.1">
    <property type="nucleotide sequence ID" value="NZ_WBVO01000006.1"/>
</dbReference>
<dbReference type="OrthoDB" id="945646at2"/>
<gene>
    <name evidence="1" type="ORF">F8C67_08965</name>
</gene>
<dbReference type="Proteomes" id="UP000468650">
    <property type="component" value="Unassembled WGS sequence"/>
</dbReference>
<proteinExistence type="predicted"/>
<organism evidence="1 2">
    <name type="scientific">Phaeocystidibacter luteus</name>
    <dbReference type="NCBI Taxonomy" id="911197"/>
    <lineage>
        <taxon>Bacteria</taxon>
        <taxon>Pseudomonadati</taxon>
        <taxon>Bacteroidota</taxon>
        <taxon>Flavobacteriia</taxon>
        <taxon>Flavobacteriales</taxon>
        <taxon>Phaeocystidibacteraceae</taxon>
        <taxon>Phaeocystidibacter</taxon>
    </lineage>
</organism>
<evidence type="ECO:0000313" key="2">
    <source>
        <dbReference type="Proteomes" id="UP000468650"/>
    </source>
</evidence>
<keyword evidence="2" id="KW-1185">Reference proteome</keyword>
<protein>
    <submittedName>
        <fullName evidence="1">Uncharacterized protein</fullName>
    </submittedName>
</protein>
<comment type="caution">
    <text evidence="1">The sequence shown here is derived from an EMBL/GenBank/DDBJ whole genome shotgun (WGS) entry which is preliminary data.</text>
</comment>
<name>A0A6N6RHS2_9FLAO</name>
<dbReference type="EMBL" id="WBVO01000006">
    <property type="protein sequence ID" value="KAB2810000.1"/>
    <property type="molecule type" value="Genomic_DNA"/>
</dbReference>
<accession>A0A6N6RHS2</accession>